<comment type="subcellular location">
    <subcellularLocation>
        <location evidence="1">Membrane</location>
    </subcellularLocation>
</comment>
<accession>A0A6H5GL58</accession>
<feature type="transmembrane region" description="Helical" evidence="7">
    <location>
        <begin position="122"/>
        <end position="150"/>
    </location>
</feature>
<evidence type="ECO:0000256" key="7">
    <source>
        <dbReference type="SAM" id="Phobius"/>
    </source>
</evidence>
<gene>
    <name evidence="9" type="ORF">NTEN_LOCUS10191</name>
</gene>
<evidence type="ECO:0000256" key="2">
    <source>
        <dbReference type="ARBA" id="ARBA00010663"/>
    </source>
</evidence>
<dbReference type="Pfam" id="PF00001">
    <property type="entry name" value="7tm_1"/>
    <property type="match status" value="1"/>
</dbReference>
<dbReference type="AlphaFoldDB" id="A0A6H5GL58"/>
<evidence type="ECO:0000256" key="5">
    <source>
        <dbReference type="ARBA" id="ARBA00023136"/>
    </source>
</evidence>
<dbReference type="EMBL" id="CADCXU010015139">
    <property type="protein sequence ID" value="CAB0004714.1"/>
    <property type="molecule type" value="Genomic_DNA"/>
</dbReference>
<dbReference type="InterPro" id="IPR017452">
    <property type="entry name" value="GPCR_Rhodpsn_7TM"/>
</dbReference>
<dbReference type="PANTHER" id="PTHR46641:SF2">
    <property type="entry name" value="FMRFAMIDE RECEPTOR"/>
    <property type="match status" value="1"/>
</dbReference>
<name>A0A6H5GL58_9HEMI</name>
<comment type="similarity">
    <text evidence="2">Belongs to the G-protein coupled receptor 1 family.</text>
</comment>
<keyword evidence="4 7" id="KW-1133">Transmembrane helix</keyword>
<dbReference type="SUPFAM" id="SSF81321">
    <property type="entry name" value="Family A G protein-coupled receptor-like"/>
    <property type="match status" value="1"/>
</dbReference>
<feature type="compositionally biased region" description="Basic and acidic residues" evidence="6">
    <location>
        <begin position="403"/>
        <end position="412"/>
    </location>
</feature>
<feature type="region of interest" description="Disordered" evidence="6">
    <location>
        <begin position="368"/>
        <end position="412"/>
    </location>
</feature>
<evidence type="ECO:0000313" key="9">
    <source>
        <dbReference type="EMBL" id="CAB0004714.1"/>
    </source>
</evidence>
<feature type="compositionally biased region" description="Polar residues" evidence="6">
    <location>
        <begin position="371"/>
        <end position="381"/>
    </location>
</feature>
<proteinExistence type="inferred from homology"/>
<feature type="compositionally biased region" description="Basic and acidic residues" evidence="6">
    <location>
        <begin position="513"/>
        <end position="523"/>
    </location>
</feature>
<evidence type="ECO:0000259" key="8">
    <source>
        <dbReference type="PROSITE" id="PS50262"/>
    </source>
</evidence>
<dbReference type="InterPro" id="IPR000276">
    <property type="entry name" value="GPCR_Rhodpsn"/>
</dbReference>
<dbReference type="GO" id="GO:0004930">
    <property type="term" value="F:G protein-coupled receptor activity"/>
    <property type="evidence" value="ECO:0007669"/>
    <property type="project" value="InterPro"/>
</dbReference>
<dbReference type="InterPro" id="IPR052954">
    <property type="entry name" value="GPCR-Ligand_Int"/>
</dbReference>
<evidence type="ECO:0000313" key="10">
    <source>
        <dbReference type="Proteomes" id="UP000479000"/>
    </source>
</evidence>
<dbReference type="PANTHER" id="PTHR46641">
    <property type="entry name" value="FMRFAMIDE RECEPTOR-RELATED"/>
    <property type="match status" value="1"/>
</dbReference>
<evidence type="ECO:0000256" key="6">
    <source>
        <dbReference type="SAM" id="MobiDB-lite"/>
    </source>
</evidence>
<organism evidence="9 10">
    <name type="scientific">Nesidiocoris tenuis</name>
    <dbReference type="NCBI Taxonomy" id="355587"/>
    <lineage>
        <taxon>Eukaryota</taxon>
        <taxon>Metazoa</taxon>
        <taxon>Ecdysozoa</taxon>
        <taxon>Arthropoda</taxon>
        <taxon>Hexapoda</taxon>
        <taxon>Insecta</taxon>
        <taxon>Pterygota</taxon>
        <taxon>Neoptera</taxon>
        <taxon>Paraneoptera</taxon>
        <taxon>Hemiptera</taxon>
        <taxon>Heteroptera</taxon>
        <taxon>Panheteroptera</taxon>
        <taxon>Cimicomorpha</taxon>
        <taxon>Miridae</taxon>
        <taxon>Dicyphina</taxon>
        <taxon>Nesidiocoris</taxon>
    </lineage>
</organism>
<keyword evidence="5 7" id="KW-0472">Membrane</keyword>
<feature type="compositionally biased region" description="Basic and acidic residues" evidence="6">
    <location>
        <begin position="496"/>
        <end position="505"/>
    </location>
</feature>
<keyword evidence="3 7" id="KW-0812">Transmembrane</keyword>
<protein>
    <recommendedName>
        <fullName evidence="8">G-protein coupled receptors family 1 profile domain-containing protein</fullName>
    </recommendedName>
</protein>
<evidence type="ECO:0000256" key="3">
    <source>
        <dbReference type="ARBA" id="ARBA00022692"/>
    </source>
</evidence>
<dbReference type="Proteomes" id="UP000479000">
    <property type="component" value="Unassembled WGS sequence"/>
</dbReference>
<dbReference type="GO" id="GO:0016020">
    <property type="term" value="C:membrane"/>
    <property type="evidence" value="ECO:0007669"/>
    <property type="project" value="UniProtKB-SubCell"/>
</dbReference>
<dbReference type="PRINTS" id="PR00237">
    <property type="entry name" value="GPCRRHODOPSN"/>
</dbReference>
<feature type="compositionally biased region" description="Polar residues" evidence="6">
    <location>
        <begin position="545"/>
        <end position="562"/>
    </location>
</feature>
<feature type="transmembrane region" description="Helical" evidence="7">
    <location>
        <begin position="91"/>
        <end position="110"/>
    </location>
</feature>
<sequence>MNATGPFWDDNVTAWPTSFDDASINDEYADFEDEDAHRSEILYEFITNGILLNVVGVLGIMGNVISMIILTRPQMRSSINYLLTGLARCDTVLILTSVFLFGIPAVYKYYQSSFLVGYYFRIYPFLCAVVYPIALMTQTVSVYLTLTVTLERFVAVCHPLRARSLCTYGRARIYVVVIIAFSVVYNLSRFWEVSIEEEWHPALNMTIYTPVPSPLRNNHLYISIYIHWLYLFFIYFFPFTCLAILNTAIYRQIYVTEAFDPVTNSSTIRRLQYLHLLKNTVKKFEFRFHYEFDFEIDYEFEFLLHCEFDLKFEFLLHCEFDFEFDYEFEFLLQCDFDFQFDYEFGFRFQSCYLLKSSSGAKLEGTPKMSFKQVSSPDTASLTAFPHSEKGEQGTAEVISPAEEGDRPGDDAPLRRRRFLHLQHPRPHRQRPRSLLRAHCRQNGQNQQSPRHDQFLGEFHNLRHIRRKVQTLVFQIILHARPVLRRRPRVARLHVPRGERRAEQRRNVAQLFDTGRERERERPQRLRRRQTGPLRLLSGPGVVTGRSRQSQLDQQRTHVTPCE</sequence>
<feature type="region of interest" description="Disordered" evidence="6">
    <location>
        <begin position="496"/>
        <end position="562"/>
    </location>
</feature>
<keyword evidence="10" id="KW-1185">Reference proteome</keyword>
<evidence type="ECO:0000256" key="1">
    <source>
        <dbReference type="ARBA" id="ARBA00004370"/>
    </source>
</evidence>
<dbReference type="CDD" id="cd14978">
    <property type="entry name" value="7tmA_FMRFamide_R-like"/>
    <property type="match status" value="1"/>
</dbReference>
<dbReference type="PROSITE" id="PS50262">
    <property type="entry name" value="G_PROTEIN_RECEP_F1_2"/>
    <property type="match status" value="1"/>
</dbReference>
<reference evidence="9 10" key="1">
    <citation type="submission" date="2020-02" db="EMBL/GenBank/DDBJ databases">
        <authorList>
            <person name="Ferguson B K."/>
        </authorList>
    </citation>
    <scope>NUCLEOTIDE SEQUENCE [LARGE SCALE GENOMIC DNA]</scope>
</reference>
<feature type="transmembrane region" description="Helical" evidence="7">
    <location>
        <begin position="50"/>
        <end position="70"/>
    </location>
</feature>
<evidence type="ECO:0000256" key="4">
    <source>
        <dbReference type="ARBA" id="ARBA00022989"/>
    </source>
</evidence>
<feature type="transmembrane region" description="Helical" evidence="7">
    <location>
        <begin position="171"/>
        <end position="191"/>
    </location>
</feature>
<dbReference type="Gene3D" id="1.20.1070.10">
    <property type="entry name" value="Rhodopsin 7-helix transmembrane proteins"/>
    <property type="match status" value="1"/>
</dbReference>
<dbReference type="OrthoDB" id="10011262at2759"/>
<feature type="transmembrane region" description="Helical" evidence="7">
    <location>
        <begin position="220"/>
        <end position="245"/>
    </location>
</feature>
<feature type="domain" description="G-protein coupled receptors family 1 profile" evidence="8">
    <location>
        <begin position="62"/>
        <end position="253"/>
    </location>
</feature>